<dbReference type="Proteomes" id="UP000294881">
    <property type="component" value="Unassembled WGS sequence"/>
</dbReference>
<dbReference type="PIRSF" id="PIRSF018072">
    <property type="entry name" value="UCP018072"/>
    <property type="match status" value="1"/>
</dbReference>
<reference evidence="2 3" key="1">
    <citation type="submission" date="2019-03" db="EMBL/GenBank/DDBJ databases">
        <title>Genomic Encyclopedia of Type Strains, Phase IV (KMG-IV): sequencing the most valuable type-strain genomes for metagenomic binning, comparative biology and taxonomic classification.</title>
        <authorList>
            <person name="Goeker M."/>
        </authorList>
    </citation>
    <scope>NUCLEOTIDE SEQUENCE [LARGE SCALE GENOMIC DNA]</scope>
    <source>
        <strain evidence="2 3">DSM 22958</strain>
    </source>
</reference>
<dbReference type="InterPro" id="IPR016709">
    <property type="entry name" value="HadA-like"/>
</dbReference>
<dbReference type="OrthoDB" id="5522043at2"/>
<gene>
    <name evidence="2" type="ORF">EV666_10825</name>
</gene>
<dbReference type="InterPro" id="IPR039569">
    <property type="entry name" value="FAS1-like_DH_region"/>
</dbReference>
<dbReference type="InterPro" id="IPR029069">
    <property type="entry name" value="HotDog_dom_sf"/>
</dbReference>
<proteinExistence type="predicted"/>
<sequence length="162" mass="17766">MGAPKFAVDPQTLVGMELPQQRAFVEPRRLKFFLDTIGEKDPVYLDPAAARAAGFRDIPIPPTYMFCLQSLDNPGPNRILELLGVDIGRILHGEQKFIYHKAACVGDELVFQARIGSIVDKKGGALTMVAQDIRVENGQGEHIADITNTLVIRNPQDEKGAA</sequence>
<dbReference type="Pfam" id="PF13452">
    <property type="entry name" value="FAS1_DH_region"/>
    <property type="match status" value="1"/>
</dbReference>
<accession>A0A4R2GRK5</accession>
<evidence type="ECO:0000259" key="1">
    <source>
        <dbReference type="Pfam" id="PF13452"/>
    </source>
</evidence>
<name>A0A4R2GRK5_9HYPH</name>
<keyword evidence="3" id="KW-1185">Reference proteome</keyword>
<protein>
    <submittedName>
        <fullName evidence="2">MaoC dehydratase-like protein</fullName>
    </submittedName>
</protein>
<comment type="caution">
    <text evidence="2">The sequence shown here is derived from an EMBL/GenBank/DDBJ whole genome shotgun (WGS) entry which is preliminary data.</text>
</comment>
<dbReference type="SUPFAM" id="SSF54637">
    <property type="entry name" value="Thioesterase/thiol ester dehydrase-isomerase"/>
    <property type="match status" value="1"/>
</dbReference>
<feature type="domain" description="FAS1-like dehydratase" evidence="1">
    <location>
        <begin position="13"/>
        <end position="145"/>
    </location>
</feature>
<organism evidence="2 3">
    <name type="scientific">Camelimonas lactis</name>
    <dbReference type="NCBI Taxonomy" id="659006"/>
    <lineage>
        <taxon>Bacteria</taxon>
        <taxon>Pseudomonadati</taxon>
        <taxon>Pseudomonadota</taxon>
        <taxon>Alphaproteobacteria</taxon>
        <taxon>Hyphomicrobiales</taxon>
        <taxon>Chelatococcaceae</taxon>
        <taxon>Camelimonas</taxon>
    </lineage>
</organism>
<dbReference type="AlphaFoldDB" id="A0A4R2GRK5"/>
<dbReference type="Gene3D" id="3.10.129.10">
    <property type="entry name" value="Hotdog Thioesterase"/>
    <property type="match status" value="1"/>
</dbReference>
<evidence type="ECO:0000313" key="2">
    <source>
        <dbReference type="EMBL" id="TCO12702.1"/>
    </source>
</evidence>
<dbReference type="CDD" id="cd03441">
    <property type="entry name" value="R_hydratase_like"/>
    <property type="match status" value="1"/>
</dbReference>
<evidence type="ECO:0000313" key="3">
    <source>
        <dbReference type="Proteomes" id="UP000294881"/>
    </source>
</evidence>
<dbReference type="EMBL" id="SLWL01000008">
    <property type="protein sequence ID" value="TCO12702.1"/>
    <property type="molecule type" value="Genomic_DNA"/>
</dbReference>